<protein>
    <submittedName>
        <fullName evidence="1">DsrE/DsrF-like family protein</fullName>
    </submittedName>
</protein>
<reference evidence="1 2" key="1">
    <citation type="submission" date="2016-10" db="EMBL/GenBank/DDBJ databases">
        <authorList>
            <person name="de Groot N.N."/>
        </authorList>
    </citation>
    <scope>NUCLEOTIDE SEQUENCE [LARGE SCALE GENOMIC DNA]</scope>
    <source>
        <strain evidence="1 2">HLD2</strain>
    </source>
</reference>
<gene>
    <name evidence="1" type="ORF">SAMN03097708_01580</name>
</gene>
<accession>A0A1G5Q8P0</accession>
<keyword evidence="2" id="KW-1185">Reference proteome</keyword>
<name>A0A1G5Q8P0_9GAMM</name>
<dbReference type="SUPFAM" id="SSF75169">
    <property type="entry name" value="DsrEFH-like"/>
    <property type="match status" value="1"/>
</dbReference>
<dbReference type="EMBL" id="FMWD01000004">
    <property type="protein sequence ID" value="SCZ58022.1"/>
    <property type="molecule type" value="Genomic_DNA"/>
</dbReference>
<dbReference type="OrthoDB" id="5795860at2"/>
<sequence length="101" mass="10954">MKLGVVITGEEMAGPAADLLQAAADRNHELRCFLTDTGIRALDQSGIQELVGSDRLTLAVCEFSMERFEQTVPSAVADAVIVGGQYQDAELAHWCDRVVVY</sequence>
<dbReference type="InterPro" id="IPR027396">
    <property type="entry name" value="DsrEFH-like"/>
</dbReference>
<dbReference type="STRING" id="415747.SAMN03097708_01580"/>
<proteinExistence type="predicted"/>
<evidence type="ECO:0000313" key="2">
    <source>
        <dbReference type="Proteomes" id="UP000199648"/>
    </source>
</evidence>
<dbReference type="Proteomes" id="UP000199648">
    <property type="component" value="Unassembled WGS sequence"/>
</dbReference>
<organism evidence="1 2">
    <name type="scientific">Thiohalomonas denitrificans</name>
    <dbReference type="NCBI Taxonomy" id="415747"/>
    <lineage>
        <taxon>Bacteria</taxon>
        <taxon>Pseudomonadati</taxon>
        <taxon>Pseudomonadota</taxon>
        <taxon>Gammaproteobacteria</taxon>
        <taxon>Thiohalomonadales</taxon>
        <taxon>Thiohalomonadaceae</taxon>
        <taxon>Thiohalomonas</taxon>
    </lineage>
</organism>
<evidence type="ECO:0000313" key="1">
    <source>
        <dbReference type="EMBL" id="SCZ58022.1"/>
    </source>
</evidence>
<dbReference type="RefSeq" id="WP_092995012.1">
    <property type="nucleotide sequence ID" value="NZ_FMWD01000004.1"/>
</dbReference>
<dbReference type="AlphaFoldDB" id="A0A1G5Q8P0"/>